<sequence length="208" mass="23194">MVTAIKALESNPSVDVPSIAEISGTTKGDADSSAIATMAAWDIWILESDDQMTFAVTAGIEGASAYQLALRKHAINGKQLVQIQAEAVKAGYEYVQAQRELIRCTKQVKDLQSLIDSYTGQEDVYLKAEAQFYDRLLALKTGVVIELQNMVWAYRYWALSESKIALEATKSIEDYDSDVYQIARDMETIDEQYPSDFQGKLLILLSIF</sequence>
<reference evidence="1 2" key="1">
    <citation type="submission" date="2021-08" db="EMBL/GenBank/DDBJ databases">
        <title>The highly contiguous genome resource for Trichoderma semiorbis FJ059, a fungal antagonistic to plant pathogens.</title>
        <authorList>
            <person name="Liu T."/>
        </authorList>
    </citation>
    <scope>NUCLEOTIDE SEQUENCE [LARGE SCALE GENOMIC DNA]</scope>
    <source>
        <strain evidence="1 2">FJ059</strain>
    </source>
</reference>
<comment type="caution">
    <text evidence="1">The sequence shown here is derived from an EMBL/GenBank/DDBJ whole genome shotgun (WGS) entry which is preliminary data.</text>
</comment>
<dbReference type="Proteomes" id="UP000826573">
    <property type="component" value="Unassembled WGS sequence"/>
</dbReference>
<dbReference type="PANTHER" id="PTHR34714:SF2">
    <property type="entry name" value="EGF-LIKE DOMAIN-CONTAINING PROTEIN"/>
    <property type="match status" value="1"/>
</dbReference>
<gene>
    <name evidence="1" type="ORF">TsFJ059_001505</name>
</gene>
<keyword evidence="2" id="KW-1185">Reference proteome</keyword>
<dbReference type="EMBL" id="JAIMJC010000001">
    <property type="protein sequence ID" value="KAH0532871.1"/>
    <property type="molecule type" value="Genomic_DNA"/>
</dbReference>
<proteinExistence type="predicted"/>
<organism evidence="1 2">
    <name type="scientific">Trichoderma semiorbis</name>
    <dbReference type="NCBI Taxonomy" id="1491008"/>
    <lineage>
        <taxon>Eukaryota</taxon>
        <taxon>Fungi</taxon>
        <taxon>Dikarya</taxon>
        <taxon>Ascomycota</taxon>
        <taxon>Pezizomycotina</taxon>
        <taxon>Sordariomycetes</taxon>
        <taxon>Hypocreomycetidae</taxon>
        <taxon>Hypocreales</taxon>
        <taxon>Hypocreaceae</taxon>
        <taxon>Trichoderma</taxon>
    </lineage>
</organism>
<name>A0A9P8HUJ3_9HYPO</name>
<evidence type="ECO:0000313" key="1">
    <source>
        <dbReference type="EMBL" id="KAH0532871.1"/>
    </source>
</evidence>
<protein>
    <submittedName>
        <fullName evidence="1">Uncharacterized protein</fullName>
    </submittedName>
</protein>
<accession>A0A9P8HUJ3</accession>
<dbReference type="AlphaFoldDB" id="A0A9P8HUJ3"/>
<evidence type="ECO:0000313" key="2">
    <source>
        <dbReference type="Proteomes" id="UP000826573"/>
    </source>
</evidence>
<dbReference type="PANTHER" id="PTHR34714">
    <property type="entry name" value="EGF-LIKE DOMAIN-CONTAINING PROTEIN"/>
    <property type="match status" value="1"/>
</dbReference>